<dbReference type="Pfam" id="PF06283">
    <property type="entry name" value="ThuA"/>
    <property type="match status" value="1"/>
</dbReference>
<feature type="domain" description="ThuA-like" evidence="1">
    <location>
        <begin position="24"/>
        <end position="221"/>
    </location>
</feature>
<dbReference type="SUPFAM" id="SSF52317">
    <property type="entry name" value="Class I glutamine amidotransferase-like"/>
    <property type="match status" value="1"/>
</dbReference>
<dbReference type="AlphaFoldDB" id="A0A2H5XDT4"/>
<dbReference type="PANTHER" id="PTHR40469:SF2">
    <property type="entry name" value="GALACTOSE-BINDING DOMAIN-LIKE SUPERFAMILY PROTEIN"/>
    <property type="match status" value="1"/>
</dbReference>
<dbReference type="EMBL" id="BEHT01000025">
    <property type="protein sequence ID" value="GBC99340.1"/>
    <property type="molecule type" value="Genomic_DNA"/>
</dbReference>
<accession>A0A2H5XDT4</accession>
<comment type="caution">
    <text evidence="2">The sequence shown here is derived from an EMBL/GenBank/DDBJ whole genome shotgun (WGS) entry which is preliminary data.</text>
</comment>
<gene>
    <name evidence="2" type="ORF">HRbin17_01862</name>
</gene>
<sequence>MARPMRIAIFTGGHPFDRDAFFAVFDRLGEIAWAEFPQADANEMWQSDALRDYDAVVLYDLWQDITEAQKQGMVRWLRDEGKGLLALHHSIANYQHWDEYPRIIGARYFLAPGVAPDGTPYERSQWHMDVTLTVQVLDPAHPVTQGLPERFTIVDETYKGFWVAPSVHPLLGTDSEFSEPLLAWAHRYGAAKVVYLQLGHGPSAFNDPNFRTFIGNALRWVAER</sequence>
<organism evidence="2 3">
    <name type="scientific">Candidatus Fervidibacter japonicus</name>
    <dbReference type="NCBI Taxonomy" id="2035412"/>
    <lineage>
        <taxon>Bacteria</taxon>
        <taxon>Candidatus Fervidibacterota</taxon>
        <taxon>Candidatus Fervidibacter</taxon>
    </lineage>
</organism>
<evidence type="ECO:0000313" key="2">
    <source>
        <dbReference type="EMBL" id="GBC99340.1"/>
    </source>
</evidence>
<evidence type="ECO:0000259" key="1">
    <source>
        <dbReference type="Pfam" id="PF06283"/>
    </source>
</evidence>
<proteinExistence type="predicted"/>
<dbReference type="InterPro" id="IPR029010">
    <property type="entry name" value="ThuA-like"/>
</dbReference>
<dbReference type="Proteomes" id="UP000236173">
    <property type="component" value="Unassembled WGS sequence"/>
</dbReference>
<dbReference type="Gene3D" id="3.40.50.880">
    <property type="match status" value="1"/>
</dbReference>
<name>A0A2H5XDT4_9BACT</name>
<reference evidence="3" key="1">
    <citation type="submission" date="2017-09" db="EMBL/GenBank/DDBJ databases">
        <title>Metaegenomics of thermophilic ammonia-oxidizing enrichment culture.</title>
        <authorList>
            <person name="Kato S."/>
            <person name="Suzuki K."/>
        </authorList>
    </citation>
    <scope>NUCLEOTIDE SEQUENCE [LARGE SCALE GENOMIC DNA]</scope>
</reference>
<protein>
    <recommendedName>
        <fullName evidence="1">ThuA-like domain-containing protein</fullName>
    </recommendedName>
</protein>
<dbReference type="PANTHER" id="PTHR40469">
    <property type="entry name" value="SECRETED GLYCOSYL HYDROLASE"/>
    <property type="match status" value="1"/>
</dbReference>
<evidence type="ECO:0000313" key="3">
    <source>
        <dbReference type="Proteomes" id="UP000236173"/>
    </source>
</evidence>
<dbReference type="InterPro" id="IPR029062">
    <property type="entry name" value="Class_I_gatase-like"/>
</dbReference>